<dbReference type="InterPro" id="IPR029018">
    <property type="entry name" value="Hex-like_dom2"/>
</dbReference>
<sequence>MNHHPPQRSTIEFVQNGTLSTKKRGLSLLLSLCLYLVSFASIAQGLTLVHEGRSNYRIVLPHQPDVQEIQAAKVLQDYLFRISGTLLPLMHDNHPSTDREILIGRTNRPESKSIDFATLGEEGLTVRTEAQKLVLAGGPKKGVINAVYTFLEEELGCKKYTSRVTQVPTMKTIQLGSINQTTIPVFSFRDVYYQDVYDTEFMDWHGLHSFGGKGSSPTEWGYWVHTFHNLLDPAEYGESNPEYFSFYDGQRHAGLIPSWDGFSVQPESQLCLSNPKVLDIVCANLAKAIEKKPEARYWSVSQNDNVRYCQCEHCAALDKKYAAYSPEEKMYTTHGSKYPALGMGSMLWFVNQVAERFPDKTISTLAYQYTRVPPKDIVPRENVNIMLCSIESTRNEPLEGGDPDFASDLIGWGKITDNILVWDYNIQFSHLLAPFPNLFTLQPNIQFLRDNRVSAVFAQGNIQHGGEFAELRAYMLSKLLKNPDVNIQAEMDGFLLAYYGQAAGHIKQYINLLHDHNQGYQNRKLSIFGSPIQEQDSFLTPELINAYEAIFSKASYAVRHDPVLLERVTSAKLPLIYARLEIARAVGREAWESLGTEQQGHRGLPVNISEFLYELTYHAIKTGVSRYSEWHTTPQEYMAKYPAEKKE</sequence>
<dbReference type="PANTHER" id="PTHR47406:SF2">
    <property type="entry name" value="ALPHA GLUCURONIDASE N-TERMINAL DOMAIN-CONTAINING PROTEIN"/>
    <property type="match status" value="1"/>
</dbReference>
<dbReference type="AlphaFoldDB" id="R7ZXJ7"/>
<dbReference type="OrthoDB" id="1099022at2"/>
<keyword evidence="1" id="KW-0378">Hydrolase</keyword>
<reference evidence="2 3" key="1">
    <citation type="submission" date="2013-02" db="EMBL/GenBank/DDBJ databases">
        <title>A novel strain isolated from Lonar lake, Maharashtra, India.</title>
        <authorList>
            <person name="Singh A."/>
        </authorList>
    </citation>
    <scope>NUCLEOTIDE SEQUENCE [LARGE SCALE GENOMIC DNA]</scope>
    <source>
        <strain evidence="2 3">AK24</strain>
    </source>
</reference>
<evidence type="ECO:0000313" key="2">
    <source>
        <dbReference type="EMBL" id="EON78885.1"/>
    </source>
</evidence>
<dbReference type="EMBL" id="AQHR01000022">
    <property type="protein sequence ID" value="EON78885.1"/>
    <property type="molecule type" value="Genomic_DNA"/>
</dbReference>
<dbReference type="SUPFAM" id="SSF55545">
    <property type="entry name" value="beta-N-acetylhexosaminidase-like domain"/>
    <property type="match status" value="1"/>
</dbReference>
<dbReference type="Proteomes" id="UP000013909">
    <property type="component" value="Unassembled WGS sequence"/>
</dbReference>
<dbReference type="Pfam" id="PF16126">
    <property type="entry name" value="DUF4838"/>
    <property type="match status" value="1"/>
</dbReference>
<name>R7ZXJ7_9BACT</name>
<dbReference type="InterPro" id="IPR032287">
    <property type="entry name" value="DUF4838"/>
</dbReference>
<comment type="caution">
    <text evidence="2">The sequence shown here is derived from an EMBL/GenBank/DDBJ whole genome shotgun (WGS) entry which is preliminary data.</text>
</comment>
<accession>R7ZXJ7</accession>
<keyword evidence="3" id="KW-1185">Reference proteome</keyword>
<dbReference type="RefSeq" id="WP_010852930.1">
    <property type="nucleotide sequence ID" value="NZ_AQHR01000022.1"/>
</dbReference>
<evidence type="ECO:0000256" key="1">
    <source>
        <dbReference type="ARBA" id="ARBA00022801"/>
    </source>
</evidence>
<proteinExistence type="predicted"/>
<dbReference type="Gene3D" id="3.30.379.10">
    <property type="entry name" value="Chitobiase/beta-hexosaminidase domain 2-like"/>
    <property type="match status" value="1"/>
</dbReference>
<protein>
    <submittedName>
        <fullName evidence="2">Beta-hexosaminidase</fullName>
    </submittedName>
</protein>
<dbReference type="GO" id="GO:0005975">
    <property type="term" value="P:carbohydrate metabolic process"/>
    <property type="evidence" value="ECO:0007669"/>
    <property type="project" value="UniProtKB-ARBA"/>
</dbReference>
<gene>
    <name evidence="2" type="ORF">ADIS_0782</name>
</gene>
<evidence type="ECO:0000313" key="3">
    <source>
        <dbReference type="Proteomes" id="UP000013909"/>
    </source>
</evidence>
<dbReference type="PANTHER" id="PTHR47406">
    <property type="entry name" value="COAGULATION FACTOR 5/8 TYPE, C-TERMINAL"/>
    <property type="match status" value="1"/>
</dbReference>
<dbReference type="GO" id="GO:0016787">
    <property type="term" value="F:hydrolase activity"/>
    <property type="evidence" value="ECO:0007669"/>
    <property type="project" value="UniProtKB-KW"/>
</dbReference>
<dbReference type="STRING" id="1232681.ADIS_0782"/>
<organism evidence="2 3">
    <name type="scientific">Lunatimonas lonarensis</name>
    <dbReference type="NCBI Taxonomy" id="1232681"/>
    <lineage>
        <taxon>Bacteria</taxon>
        <taxon>Pseudomonadati</taxon>
        <taxon>Bacteroidota</taxon>
        <taxon>Cytophagia</taxon>
        <taxon>Cytophagales</taxon>
        <taxon>Cyclobacteriaceae</taxon>
    </lineage>
</organism>